<gene>
    <name evidence="1" type="ORF">MHYMCMPASI_00091</name>
</gene>
<reference evidence="1" key="1">
    <citation type="submission" date="2021-06" db="EMBL/GenBank/DDBJ databases">
        <authorList>
            <person name="Nardi T."/>
            <person name="Nardi T."/>
        </authorList>
    </citation>
    <scope>NUCLEOTIDE SEQUENCE</scope>
</reference>
<keyword evidence="2" id="KW-1185">Reference proteome</keyword>
<sequence length="40" mass="4730">MQFDVVILMWCDFNKDNRLDIVTAVGDAASILTRQRRRDF</sequence>
<comment type="caution">
    <text evidence="1">The sequence shown here is derived from an EMBL/GenBank/DDBJ whole genome shotgun (WGS) entry which is preliminary data.</text>
</comment>
<accession>A0A8S4C4B0</accession>
<evidence type="ECO:0000313" key="2">
    <source>
        <dbReference type="Proteomes" id="UP000837675"/>
    </source>
</evidence>
<dbReference type="EMBL" id="CAJVAF010000024">
    <property type="protein sequence ID" value="CAG7589100.1"/>
    <property type="molecule type" value="Genomic_DNA"/>
</dbReference>
<name>A0A8S4C4B0_9ACAR</name>
<proteinExistence type="predicted"/>
<dbReference type="Proteomes" id="UP000837675">
    <property type="component" value="Unassembled WGS sequence"/>
</dbReference>
<protein>
    <submittedName>
        <fullName evidence="1">Uncharacterized protein</fullName>
    </submittedName>
</protein>
<dbReference type="AlphaFoldDB" id="A0A8S4C4B0"/>
<organism evidence="1 2">
    <name type="scientific">Hyalomma marginatum</name>
    <dbReference type="NCBI Taxonomy" id="34627"/>
    <lineage>
        <taxon>Eukaryota</taxon>
        <taxon>Metazoa</taxon>
        <taxon>Ecdysozoa</taxon>
        <taxon>Arthropoda</taxon>
        <taxon>Chelicerata</taxon>
        <taxon>Arachnida</taxon>
        <taxon>Acari</taxon>
        <taxon>Parasitiformes</taxon>
        <taxon>Ixodida</taxon>
        <taxon>Ixodoidea</taxon>
        <taxon>Ixodidae</taxon>
        <taxon>Hyalomminae</taxon>
        <taxon>Hyalomma</taxon>
    </lineage>
</organism>
<evidence type="ECO:0000313" key="1">
    <source>
        <dbReference type="EMBL" id="CAG7589100.1"/>
    </source>
</evidence>